<dbReference type="STRING" id="914237.A0A1E1KJQ1"/>
<comment type="similarity">
    <text evidence="1">Belongs to the asaB hydroxylase/desaturase family.</text>
</comment>
<keyword evidence="3" id="KW-1185">Reference proteome</keyword>
<dbReference type="GO" id="GO:0016491">
    <property type="term" value="F:oxidoreductase activity"/>
    <property type="evidence" value="ECO:0007669"/>
    <property type="project" value="InterPro"/>
</dbReference>
<protein>
    <recommendedName>
        <fullName evidence="4">7alpha-cephem-methoxylase P8 chain</fullName>
    </recommendedName>
</protein>
<dbReference type="PANTHER" id="PTHR34598">
    <property type="entry name" value="BLL6449 PROTEIN"/>
    <property type="match status" value="1"/>
</dbReference>
<gene>
    <name evidence="2" type="ORF">RCO7_02729</name>
</gene>
<sequence>MSRQKTDDDVYVLTRCDGQVVKSSFDCLDAPIHITRIYEGDREPTIKGTPCVPTYARKFNIPLQDLRGHEDRLNLQKHGFQYLKLSSDTYIHPNEDSNIGSYLEKVTEVVKAELNATEVICYDYRFRKNQPKLTKDTVYGVDGRKNWDPVSNKPHIDQTADGAPRRMRRHLSAEEIAKYIDGSDTWRLQIVNAWKPLVHPVQDNPITLCDYFSTEEKDLVTIEYHPTPQYAGEYYSLRYNEAQRWYWLSNQTAEELLLFLSYDSHPTQGVKYCPHTAFVNPLAPEDAVPRESIEARMIVISRISDWDW</sequence>
<reference evidence="3" key="1">
    <citation type="submission" date="2016-03" db="EMBL/GenBank/DDBJ databases">
        <authorList>
            <person name="Ploux O."/>
        </authorList>
    </citation>
    <scope>NUCLEOTIDE SEQUENCE [LARGE SCALE GENOMIC DNA]</scope>
    <source>
        <strain evidence="3">UK7</strain>
    </source>
</reference>
<dbReference type="InParanoid" id="A0A1E1KJQ1"/>
<evidence type="ECO:0000313" key="3">
    <source>
        <dbReference type="Proteomes" id="UP000178129"/>
    </source>
</evidence>
<name>A0A1E1KJQ1_9HELO</name>
<comment type="caution">
    <text evidence="2">The sequence shown here is derived from an EMBL/GenBank/DDBJ whole genome shotgun (WGS) entry which is preliminary data.</text>
</comment>
<dbReference type="EMBL" id="FJUW01000012">
    <property type="protein sequence ID" value="CZS97024.1"/>
    <property type="molecule type" value="Genomic_DNA"/>
</dbReference>
<accession>A0A1E1KJQ1</accession>
<dbReference type="Proteomes" id="UP000178129">
    <property type="component" value="Unassembled WGS sequence"/>
</dbReference>
<dbReference type="PANTHER" id="PTHR34598:SF3">
    <property type="entry name" value="OXIDOREDUCTASE AN1597"/>
    <property type="match status" value="1"/>
</dbReference>
<evidence type="ECO:0008006" key="4">
    <source>
        <dbReference type="Google" id="ProtNLM"/>
    </source>
</evidence>
<organism evidence="2 3">
    <name type="scientific">Rhynchosporium graminicola</name>
    <dbReference type="NCBI Taxonomy" id="2792576"/>
    <lineage>
        <taxon>Eukaryota</taxon>
        <taxon>Fungi</taxon>
        <taxon>Dikarya</taxon>
        <taxon>Ascomycota</taxon>
        <taxon>Pezizomycotina</taxon>
        <taxon>Leotiomycetes</taxon>
        <taxon>Helotiales</taxon>
        <taxon>Ploettnerulaceae</taxon>
        <taxon>Rhynchosporium</taxon>
    </lineage>
</organism>
<dbReference type="AlphaFoldDB" id="A0A1E1KJQ1"/>
<proteinExistence type="inferred from homology"/>
<evidence type="ECO:0000256" key="1">
    <source>
        <dbReference type="ARBA" id="ARBA00023604"/>
    </source>
</evidence>
<evidence type="ECO:0000313" key="2">
    <source>
        <dbReference type="EMBL" id="CZS97024.1"/>
    </source>
</evidence>
<dbReference type="NCBIfam" id="NF041278">
    <property type="entry name" value="CmcJ_NvfI_EfuI"/>
    <property type="match status" value="1"/>
</dbReference>
<dbReference type="InterPro" id="IPR044053">
    <property type="entry name" value="AsaB-like"/>
</dbReference>